<dbReference type="Proteomes" id="UP000323521">
    <property type="component" value="Chromosome"/>
</dbReference>
<proteinExistence type="predicted"/>
<dbReference type="PANTHER" id="PTHR43366:SF1">
    <property type="entry name" value="PYRUVATE SYNTHASE SUBUNIT PORC"/>
    <property type="match status" value="1"/>
</dbReference>
<dbReference type="Pfam" id="PF01558">
    <property type="entry name" value="POR"/>
    <property type="match status" value="1"/>
</dbReference>
<dbReference type="InterPro" id="IPR019752">
    <property type="entry name" value="Pyrv/ketoisovalerate_OxRed_cat"/>
</dbReference>
<dbReference type="EMBL" id="CP017634">
    <property type="protein sequence ID" value="ATW26319.1"/>
    <property type="molecule type" value="Genomic_DNA"/>
</dbReference>
<dbReference type="NCBIfam" id="NF006321">
    <property type="entry name" value="PRK08534.1"/>
    <property type="match status" value="1"/>
</dbReference>
<dbReference type="InterPro" id="IPR051626">
    <property type="entry name" value="Oxidoreductase_gamma_subunit"/>
</dbReference>
<reference evidence="3 4" key="1">
    <citation type="submission" date="2016-10" db="EMBL/GenBank/DDBJ databases">
        <title>Complete Genome Sequence of Peptococcaceae strain DCMF.</title>
        <authorList>
            <person name="Edwards R.J."/>
            <person name="Holland S.I."/>
            <person name="Deshpande N.P."/>
            <person name="Wong Y.K."/>
            <person name="Ertan H."/>
            <person name="Manefield M."/>
            <person name="Russell T.L."/>
            <person name="Lee M.J."/>
        </authorList>
    </citation>
    <scope>NUCLEOTIDE SEQUENCE [LARGE SCALE GENOMIC DNA]</scope>
    <source>
        <strain evidence="3 4">DCMF</strain>
    </source>
</reference>
<accession>A0A3G1KV41</accession>
<dbReference type="Gene3D" id="3.40.920.10">
    <property type="entry name" value="Pyruvate-ferredoxin oxidoreductase, PFOR, domain III"/>
    <property type="match status" value="1"/>
</dbReference>
<dbReference type="GO" id="GO:0016625">
    <property type="term" value="F:oxidoreductase activity, acting on the aldehyde or oxo group of donors, iron-sulfur protein as acceptor"/>
    <property type="evidence" value="ECO:0007669"/>
    <property type="project" value="InterPro"/>
</dbReference>
<protein>
    <submittedName>
        <fullName evidence="3">Pyruvate ferredoxin oxidoreductase</fullName>
    </submittedName>
</protein>
<evidence type="ECO:0000259" key="2">
    <source>
        <dbReference type="Pfam" id="PF01558"/>
    </source>
</evidence>
<keyword evidence="3" id="KW-0670">Pyruvate</keyword>
<dbReference type="AlphaFoldDB" id="A0A3G1KV41"/>
<evidence type="ECO:0000313" key="3">
    <source>
        <dbReference type="EMBL" id="ATW26319.1"/>
    </source>
</evidence>
<gene>
    <name evidence="3" type="ORF">DCMF_17510</name>
</gene>
<dbReference type="InterPro" id="IPR002869">
    <property type="entry name" value="Pyrv_flavodox_OxRed_cen"/>
</dbReference>
<dbReference type="PANTHER" id="PTHR43366">
    <property type="entry name" value="PYRUVATE SYNTHASE SUBUNIT PORC"/>
    <property type="match status" value="1"/>
</dbReference>
<dbReference type="NCBIfam" id="TIGR02175">
    <property type="entry name" value="PorC_KorC"/>
    <property type="match status" value="1"/>
</dbReference>
<keyword evidence="1" id="KW-0560">Oxidoreductase</keyword>
<dbReference type="OrthoDB" id="9794954at2"/>
<evidence type="ECO:0000256" key="1">
    <source>
        <dbReference type="ARBA" id="ARBA00023002"/>
    </source>
</evidence>
<dbReference type="InterPro" id="IPR011894">
    <property type="entry name" value="PorC_KorC"/>
</dbReference>
<evidence type="ECO:0000313" key="4">
    <source>
        <dbReference type="Proteomes" id="UP000323521"/>
    </source>
</evidence>
<keyword evidence="4" id="KW-1185">Reference proteome</keyword>
<feature type="domain" description="Pyruvate/ketoisovalerate oxidoreductase catalytic" evidence="2">
    <location>
        <begin position="10"/>
        <end position="174"/>
    </location>
</feature>
<dbReference type="KEGG" id="fwa:DCMF_17510"/>
<dbReference type="SUPFAM" id="SSF53323">
    <property type="entry name" value="Pyruvate-ferredoxin oxidoreductase, PFOR, domain III"/>
    <property type="match status" value="1"/>
</dbReference>
<name>A0A3G1KV41_FORW1</name>
<organism evidence="3 4">
    <name type="scientific">Formimonas warabiya</name>
    <dbReference type="NCBI Taxonomy" id="1761012"/>
    <lineage>
        <taxon>Bacteria</taxon>
        <taxon>Bacillati</taxon>
        <taxon>Bacillota</taxon>
        <taxon>Clostridia</taxon>
        <taxon>Eubacteriales</taxon>
        <taxon>Peptococcaceae</taxon>
        <taxon>Candidatus Formimonas</taxon>
    </lineage>
</organism>
<dbReference type="RefSeq" id="WP_148135618.1">
    <property type="nucleotide sequence ID" value="NZ_CP017634.1"/>
</dbReference>
<sequence>MKEIRIHGRGGQGGVTAAGIIGGAAVKEGKYAQAFPAFGAERRGAPVLSFTRISDTPIRNRSQVYHPDIVIVFDEGLLTTVDVSAGIKENGMIIINTEKKPEDFAFKNPAQVVTVDATSISLNALGRPIVNTTILGTLCAATDVIQLAFLKDAVKEQFGGSLGEKNVKALEEAYKQYKGGA</sequence>